<comment type="catalytic activity">
    <reaction evidence="7">
        <text>ATP + H2O = ADP + phosphate + H(+)</text>
        <dbReference type="Rhea" id="RHEA:13065"/>
        <dbReference type="ChEBI" id="CHEBI:15377"/>
        <dbReference type="ChEBI" id="CHEBI:15378"/>
        <dbReference type="ChEBI" id="CHEBI:30616"/>
        <dbReference type="ChEBI" id="CHEBI:43474"/>
        <dbReference type="ChEBI" id="CHEBI:456216"/>
        <dbReference type="EC" id="3.6.4.13"/>
    </reaction>
</comment>
<dbReference type="AlphaFoldDB" id="A0A8K0K1E9"/>
<comment type="caution">
    <text evidence="11">The sequence shown here is derived from an EMBL/GenBank/DDBJ whole genome shotgun (WGS) entry which is preliminary data.</text>
</comment>
<accession>A0A8K0K1E9</accession>
<evidence type="ECO:0000256" key="3">
    <source>
        <dbReference type="ARBA" id="ARBA00022741"/>
    </source>
</evidence>
<dbReference type="PROSITE" id="PS51192">
    <property type="entry name" value="HELICASE_ATP_BIND_1"/>
    <property type="match status" value="1"/>
</dbReference>
<reference evidence="11" key="2">
    <citation type="submission" date="2017-10" db="EMBL/GenBank/DDBJ databases">
        <title>Ladona fulva Genome sequencing and assembly.</title>
        <authorList>
            <person name="Murali S."/>
            <person name="Richards S."/>
            <person name="Bandaranaike D."/>
            <person name="Bellair M."/>
            <person name="Blankenburg K."/>
            <person name="Chao H."/>
            <person name="Dinh H."/>
            <person name="Doddapaneni H."/>
            <person name="Dugan-Rocha S."/>
            <person name="Elkadiri S."/>
            <person name="Gnanaolivu R."/>
            <person name="Hernandez B."/>
            <person name="Skinner E."/>
            <person name="Javaid M."/>
            <person name="Lee S."/>
            <person name="Li M."/>
            <person name="Ming W."/>
            <person name="Munidasa M."/>
            <person name="Muniz J."/>
            <person name="Nguyen L."/>
            <person name="Hughes D."/>
            <person name="Osuji N."/>
            <person name="Pu L.-L."/>
            <person name="Puazo M."/>
            <person name="Qu C."/>
            <person name="Quiroz J."/>
            <person name="Raj R."/>
            <person name="Weissenberger G."/>
            <person name="Xin Y."/>
            <person name="Zou X."/>
            <person name="Han Y."/>
            <person name="Worley K."/>
            <person name="Muzny D."/>
            <person name="Gibbs R."/>
        </authorList>
    </citation>
    <scope>NUCLEOTIDE SEQUENCE</scope>
    <source>
        <strain evidence="11">Sampled in the wild</strain>
    </source>
</reference>
<dbReference type="GO" id="GO:0005524">
    <property type="term" value="F:ATP binding"/>
    <property type="evidence" value="ECO:0007669"/>
    <property type="project" value="UniProtKB-KW"/>
</dbReference>
<proteinExistence type="inferred from homology"/>
<dbReference type="SUPFAM" id="SSF52540">
    <property type="entry name" value="P-loop containing nucleoside triphosphate hydrolases"/>
    <property type="match status" value="1"/>
</dbReference>
<dbReference type="Pfam" id="PF00271">
    <property type="entry name" value="Helicase_C"/>
    <property type="match status" value="1"/>
</dbReference>
<dbReference type="GO" id="GO:0003723">
    <property type="term" value="F:RNA binding"/>
    <property type="evidence" value="ECO:0007669"/>
    <property type="project" value="TreeGrafter"/>
</dbReference>
<sequence>MQLSSRSRGFLKPQELSSWEEDKPDIDANKATSFIYNPNVSLSIEQQRKRLPIFQNRNHIIYLVEKYQTLILVGETGSGKSTQIPQYLLEAGWAQDGKVIGITEPRRVAATTLASRVAEEKGCLLGEIVGYSIRFDDCFDPENTKIKYMTEGILMREIMADPLLRNYCILMLDEVHERTLNTDILMGLLKKILKKNKRLKLIVSSATVDAEFLKSFFNYNSGKDVKEDTATIMSVEGRQYPVDIHYIKVPDYVQGVVDTVMKIHLTEPRGDVLAFLTGMEEVDRAVSLLSEQSNVSSSDGSKMLALPLYGSLSNNDQLKVFRFTPKGSRKVVVATNIAETSVTIPGIVYVVDCGFVKLRWYNTSTNVDSLVVVPESRASANQRSGRAGRVQSGKAYRLFLEEAFYSVLEEATPPEMQRSDLSGAVLQLKALGIDSILRFNFPSPPPAGNLLAAIELCFALGALGDNGELTSPLGTNMAELPLVPLFAKALVISGKLHIYILIDHMYTMYIIPTDTCTGEFGCSEEVLSILSMLQVQNVFVKAHGSLAMKARIAKRTFEVEEGDLITYLNVFDASQKKNHSKEWCRERFVNWRGIKRAAEIRRSMSRLLQRFNIPLVSSKGSAEKVCRCLTAGLFPNAAYLHHSGVYKTVRGNQDLHIHPTSVLYTLEQPQWVIFCEIIQTNKPYMKDLTVINPSWLTELAPHFYEQTINKDS</sequence>
<evidence type="ECO:0000256" key="5">
    <source>
        <dbReference type="ARBA" id="ARBA00022806"/>
    </source>
</evidence>
<dbReference type="SMART" id="SM00490">
    <property type="entry name" value="HELICc"/>
    <property type="match status" value="1"/>
</dbReference>
<dbReference type="CDD" id="cd18791">
    <property type="entry name" value="SF2_C_RHA"/>
    <property type="match status" value="1"/>
</dbReference>
<dbReference type="Pfam" id="PF07717">
    <property type="entry name" value="OB_NTP_bind"/>
    <property type="match status" value="1"/>
</dbReference>
<comment type="similarity">
    <text evidence="1">Belongs to the DEAD box helicase family. DEAH subfamily.</text>
</comment>
<keyword evidence="5" id="KW-0347">Helicase</keyword>
<evidence type="ECO:0000256" key="2">
    <source>
        <dbReference type="ARBA" id="ARBA00012552"/>
    </source>
</evidence>
<dbReference type="Gene3D" id="1.20.120.1080">
    <property type="match status" value="1"/>
</dbReference>
<evidence type="ECO:0000256" key="6">
    <source>
        <dbReference type="ARBA" id="ARBA00022840"/>
    </source>
</evidence>
<organism evidence="11 12">
    <name type="scientific">Ladona fulva</name>
    <name type="common">Scarce chaser dragonfly</name>
    <name type="synonym">Libellula fulva</name>
    <dbReference type="NCBI Taxonomy" id="123851"/>
    <lineage>
        <taxon>Eukaryota</taxon>
        <taxon>Metazoa</taxon>
        <taxon>Ecdysozoa</taxon>
        <taxon>Arthropoda</taxon>
        <taxon>Hexapoda</taxon>
        <taxon>Insecta</taxon>
        <taxon>Pterygota</taxon>
        <taxon>Palaeoptera</taxon>
        <taxon>Odonata</taxon>
        <taxon>Epiprocta</taxon>
        <taxon>Anisoptera</taxon>
        <taxon>Libelluloidea</taxon>
        <taxon>Libellulidae</taxon>
        <taxon>Ladona</taxon>
    </lineage>
</organism>
<dbReference type="InterPro" id="IPR007502">
    <property type="entry name" value="Helicase-assoc_dom"/>
</dbReference>
<evidence type="ECO:0000313" key="11">
    <source>
        <dbReference type="EMBL" id="KAG8226223.1"/>
    </source>
</evidence>
<evidence type="ECO:0000259" key="10">
    <source>
        <dbReference type="PROSITE" id="PS51194"/>
    </source>
</evidence>
<gene>
    <name evidence="11" type="ORF">J437_LFUL006325</name>
</gene>
<evidence type="ECO:0000256" key="7">
    <source>
        <dbReference type="ARBA" id="ARBA00047984"/>
    </source>
</evidence>
<dbReference type="GO" id="GO:0016787">
    <property type="term" value="F:hydrolase activity"/>
    <property type="evidence" value="ECO:0007669"/>
    <property type="project" value="UniProtKB-KW"/>
</dbReference>
<keyword evidence="3" id="KW-0547">Nucleotide-binding</keyword>
<dbReference type="SMART" id="SM00847">
    <property type="entry name" value="HA2"/>
    <property type="match status" value="1"/>
</dbReference>
<protein>
    <recommendedName>
        <fullName evidence="2">RNA helicase</fullName>
        <ecNumber evidence="2">3.6.4.13</ecNumber>
    </recommendedName>
</protein>
<keyword evidence="4" id="KW-0378">Hydrolase</keyword>
<name>A0A8K0K1E9_LADFU</name>
<dbReference type="InterPro" id="IPR027417">
    <property type="entry name" value="P-loop_NTPase"/>
</dbReference>
<dbReference type="SMART" id="SM00487">
    <property type="entry name" value="DEXDc"/>
    <property type="match status" value="1"/>
</dbReference>
<dbReference type="InterPro" id="IPR014001">
    <property type="entry name" value="Helicase_ATP-bd"/>
</dbReference>
<evidence type="ECO:0000313" key="12">
    <source>
        <dbReference type="Proteomes" id="UP000792457"/>
    </source>
</evidence>
<dbReference type="FunFam" id="3.40.50.300:FF:000578">
    <property type="entry name" value="probable ATP-dependent RNA helicase DHX35"/>
    <property type="match status" value="1"/>
</dbReference>
<dbReference type="FunFam" id="3.40.50.300:FF:000145">
    <property type="entry name" value="probable ATP-dependent RNA helicase DHX40"/>
    <property type="match status" value="1"/>
</dbReference>
<dbReference type="GO" id="GO:0003724">
    <property type="term" value="F:RNA helicase activity"/>
    <property type="evidence" value="ECO:0007669"/>
    <property type="project" value="UniProtKB-EC"/>
</dbReference>
<dbReference type="Proteomes" id="UP000792457">
    <property type="component" value="Unassembled WGS sequence"/>
</dbReference>
<dbReference type="GO" id="GO:0071013">
    <property type="term" value="C:catalytic step 2 spliceosome"/>
    <property type="evidence" value="ECO:0007669"/>
    <property type="project" value="TreeGrafter"/>
</dbReference>
<dbReference type="OrthoDB" id="10253254at2759"/>
<evidence type="ECO:0000256" key="4">
    <source>
        <dbReference type="ARBA" id="ARBA00022801"/>
    </source>
</evidence>
<dbReference type="InterPro" id="IPR001650">
    <property type="entry name" value="Helicase_C-like"/>
</dbReference>
<dbReference type="EMBL" id="KZ308272">
    <property type="protein sequence ID" value="KAG8226223.1"/>
    <property type="molecule type" value="Genomic_DNA"/>
</dbReference>
<evidence type="ECO:0000256" key="8">
    <source>
        <dbReference type="SAM" id="MobiDB-lite"/>
    </source>
</evidence>
<dbReference type="PROSITE" id="PS51194">
    <property type="entry name" value="HELICASE_CTER"/>
    <property type="match status" value="1"/>
</dbReference>
<feature type="domain" description="Helicase C-terminal" evidence="10">
    <location>
        <begin position="255"/>
        <end position="432"/>
    </location>
</feature>
<reference evidence="11" key="1">
    <citation type="submission" date="2013-04" db="EMBL/GenBank/DDBJ databases">
        <authorList>
            <person name="Qu J."/>
            <person name="Murali S.C."/>
            <person name="Bandaranaike D."/>
            <person name="Bellair M."/>
            <person name="Blankenburg K."/>
            <person name="Chao H."/>
            <person name="Dinh H."/>
            <person name="Doddapaneni H."/>
            <person name="Downs B."/>
            <person name="Dugan-Rocha S."/>
            <person name="Elkadiri S."/>
            <person name="Gnanaolivu R.D."/>
            <person name="Hernandez B."/>
            <person name="Javaid M."/>
            <person name="Jayaseelan J.C."/>
            <person name="Lee S."/>
            <person name="Li M."/>
            <person name="Ming W."/>
            <person name="Munidasa M."/>
            <person name="Muniz J."/>
            <person name="Nguyen L."/>
            <person name="Ongeri F."/>
            <person name="Osuji N."/>
            <person name="Pu L.-L."/>
            <person name="Puazo M."/>
            <person name="Qu C."/>
            <person name="Quiroz J."/>
            <person name="Raj R."/>
            <person name="Weissenberger G."/>
            <person name="Xin Y."/>
            <person name="Zou X."/>
            <person name="Han Y."/>
            <person name="Richards S."/>
            <person name="Worley K."/>
            <person name="Muzny D."/>
            <person name="Gibbs R."/>
        </authorList>
    </citation>
    <scope>NUCLEOTIDE SEQUENCE</scope>
    <source>
        <strain evidence="11">Sampled in the wild</strain>
    </source>
</reference>
<dbReference type="PANTHER" id="PTHR18934:SF136">
    <property type="entry name" value="ATP-DEPENDENT RNA HELICASE DHX35-RELATED"/>
    <property type="match status" value="1"/>
</dbReference>
<dbReference type="InterPro" id="IPR011709">
    <property type="entry name" value="DEAD-box_helicase_OB_fold"/>
</dbReference>
<dbReference type="InterPro" id="IPR048333">
    <property type="entry name" value="HA2_WH"/>
</dbReference>
<dbReference type="PANTHER" id="PTHR18934">
    <property type="entry name" value="ATP-DEPENDENT RNA HELICASE"/>
    <property type="match status" value="1"/>
</dbReference>
<feature type="region of interest" description="Disordered" evidence="8">
    <location>
        <begin position="1"/>
        <end position="23"/>
    </location>
</feature>
<keyword evidence="6" id="KW-0067">ATP-binding</keyword>
<dbReference type="EC" id="3.6.4.13" evidence="2"/>
<feature type="domain" description="Helicase ATP-binding" evidence="9">
    <location>
        <begin position="61"/>
        <end position="226"/>
    </location>
</feature>
<dbReference type="Pfam" id="PF21010">
    <property type="entry name" value="HA2_C"/>
    <property type="match status" value="1"/>
</dbReference>
<evidence type="ECO:0000259" key="9">
    <source>
        <dbReference type="PROSITE" id="PS51192"/>
    </source>
</evidence>
<keyword evidence="12" id="KW-1185">Reference proteome</keyword>
<dbReference type="Pfam" id="PF04408">
    <property type="entry name" value="WHD_HA2"/>
    <property type="match status" value="1"/>
</dbReference>
<evidence type="ECO:0000256" key="1">
    <source>
        <dbReference type="ARBA" id="ARBA00008792"/>
    </source>
</evidence>
<dbReference type="Gene3D" id="3.40.50.300">
    <property type="entry name" value="P-loop containing nucleotide triphosphate hydrolases"/>
    <property type="match status" value="2"/>
</dbReference>